<dbReference type="Proteomes" id="UP000032025">
    <property type="component" value="Unassembled WGS sequence"/>
</dbReference>
<dbReference type="CDD" id="cd13926">
    <property type="entry name" value="N-acetylmuramidase_GH108"/>
    <property type="match status" value="1"/>
</dbReference>
<dbReference type="InterPro" id="IPR018537">
    <property type="entry name" value="Peptidoglycan-bd_3"/>
</dbReference>
<dbReference type="Pfam" id="PF09374">
    <property type="entry name" value="PG_binding_3"/>
    <property type="match status" value="1"/>
</dbReference>
<gene>
    <name evidence="3" type="ORF">SP6_30_03010</name>
</gene>
<protein>
    <submittedName>
        <fullName evidence="3">DNA, contig: SP630</fullName>
    </submittedName>
</protein>
<evidence type="ECO:0000313" key="3">
    <source>
        <dbReference type="EMBL" id="GAN14160.1"/>
    </source>
</evidence>
<reference evidence="3 4" key="1">
    <citation type="submission" date="2014-08" db="EMBL/GenBank/DDBJ databases">
        <title>Whole genome shotgun sequence of Sphingomonas paucimobilis NBRC 13935.</title>
        <authorList>
            <person name="Hosoyama A."/>
            <person name="Hashimoto M."/>
            <person name="Hosoyama Y."/>
            <person name="Noguchi M."/>
            <person name="Uohara A."/>
            <person name="Ohji S."/>
            <person name="Katano-Makiyama Y."/>
            <person name="Ichikawa N."/>
            <person name="Kimura A."/>
            <person name="Yamazoe A."/>
            <person name="Fujita N."/>
        </authorList>
    </citation>
    <scope>NUCLEOTIDE SEQUENCE [LARGE SCALE GENOMIC DNA]</scope>
    <source>
        <strain evidence="3 4">NBRC 13935</strain>
    </source>
</reference>
<dbReference type="InterPro" id="IPR023346">
    <property type="entry name" value="Lysozyme-like_dom_sf"/>
</dbReference>
<comment type="caution">
    <text evidence="3">The sequence shown here is derived from an EMBL/GenBank/DDBJ whole genome shotgun (WGS) entry which is preliminary data.</text>
</comment>
<dbReference type="EMBL" id="BBJS01000030">
    <property type="protein sequence ID" value="GAN14160.1"/>
    <property type="molecule type" value="Genomic_DNA"/>
</dbReference>
<sequence length="193" mass="20885">MVTLSPFEEAASHTLGIEGGYSDHPSDRGGKTQWGITEAVARADGYTSAMADLPKARALSIYRRLYWDRIGLDWIAAVDRDIAAELFDTAVNMGVGVAVVFLQRVLNALNRQGRDYPDLKVDGSAGPATASALRALVARRGIVGRNAVLIYLNALQGARYIELAELRAANEDFVLGWAVRVAFDLPPTIRKAA</sequence>
<proteinExistence type="predicted"/>
<dbReference type="InterPro" id="IPR008565">
    <property type="entry name" value="TtsA-like_GH18_dom"/>
</dbReference>
<dbReference type="SUPFAM" id="SSF53955">
    <property type="entry name" value="Lysozyme-like"/>
    <property type="match status" value="1"/>
</dbReference>
<feature type="domain" description="Peptidoglycan binding" evidence="2">
    <location>
        <begin position="98"/>
        <end position="180"/>
    </location>
</feature>
<dbReference type="Pfam" id="PF05838">
    <property type="entry name" value="Glyco_hydro_108"/>
    <property type="match status" value="1"/>
</dbReference>
<evidence type="ECO:0000313" key="4">
    <source>
        <dbReference type="Proteomes" id="UP000032025"/>
    </source>
</evidence>
<accession>A0A0C9M323</accession>
<dbReference type="RefSeq" id="WP_042468998.1">
    <property type="nucleotide sequence ID" value="NZ_BBJS01000030.1"/>
</dbReference>
<feature type="domain" description="TtsA-like Glycoside hydrolase family 108" evidence="1">
    <location>
        <begin position="13"/>
        <end position="94"/>
    </location>
</feature>
<dbReference type="Gene3D" id="1.20.141.10">
    <property type="entry name" value="Chitosanase, subunit A, domain 1"/>
    <property type="match status" value="1"/>
</dbReference>
<organism evidence="3 4">
    <name type="scientific">Sphingomonas paucimobilis NBRC 13935</name>
    <dbReference type="NCBI Taxonomy" id="1219050"/>
    <lineage>
        <taxon>Bacteria</taxon>
        <taxon>Pseudomonadati</taxon>
        <taxon>Pseudomonadota</taxon>
        <taxon>Alphaproteobacteria</taxon>
        <taxon>Sphingomonadales</taxon>
        <taxon>Sphingomonadaceae</taxon>
        <taxon>Sphingomonas</taxon>
    </lineage>
</organism>
<dbReference type="AlphaFoldDB" id="A0A0C9M323"/>
<name>A0A0C9M323_SPHPI</name>
<keyword evidence="4" id="KW-1185">Reference proteome</keyword>
<evidence type="ECO:0000259" key="1">
    <source>
        <dbReference type="Pfam" id="PF05838"/>
    </source>
</evidence>
<evidence type="ECO:0000259" key="2">
    <source>
        <dbReference type="Pfam" id="PF09374"/>
    </source>
</evidence>
<dbReference type="GeneID" id="78528676"/>